<proteinExistence type="predicted"/>
<dbReference type="EMBL" id="OW240915">
    <property type="protein sequence ID" value="CAH2282945.1"/>
    <property type="molecule type" value="Genomic_DNA"/>
</dbReference>
<gene>
    <name evidence="1" type="ORF">PECUL_23A020870</name>
</gene>
<protein>
    <submittedName>
        <fullName evidence="1">Uncharacterized protein</fullName>
    </submittedName>
</protein>
<evidence type="ECO:0000313" key="2">
    <source>
        <dbReference type="Proteomes" id="UP001295444"/>
    </source>
</evidence>
<name>A0AAD1S139_PELCU</name>
<reference evidence="1" key="1">
    <citation type="submission" date="2022-03" db="EMBL/GenBank/DDBJ databases">
        <authorList>
            <person name="Alioto T."/>
            <person name="Alioto T."/>
            <person name="Gomez Garrido J."/>
        </authorList>
    </citation>
    <scope>NUCLEOTIDE SEQUENCE</scope>
</reference>
<evidence type="ECO:0000313" key="1">
    <source>
        <dbReference type="EMBL" id="CAH2282945.1"/>
    </source>
</evidence>
<dbReference type="AlphaFoldDB" id="A0AAD1S139"/>
<keyword evidence="2" id="KW-1185">Reference proteome</keyword>
<dbReference type="Proteomes" id="UP001295444">
    <property type="component" value="Chromosome 04"/>
</dbReference>
<accession>A0AAD1S139</accession>
<organism evidence="1 2">
    <name type="scientific">Pelobates cultripes</name>
    <name type="common">Western spadefoot toad</name>
    <dbReference type="NCBI Taxonomy" id="61616"/>
    <lineage>
        <taxon>Eukaryota</taxon>
        <taxon>Metazoa</taxon>
        <taxon>Chordata</taxon>
        <taxon>Craniata</taxon>
        <taxon>Vertebrata</taxon>
        <taxon>Euteleostomi</taxon>
        <taxon>Amphibia</taxon>
        <taxon>Batrachia</taxon>
        <taxon>Anura</taxon>
        <taxon>Pelobatoidea</taxon>
        <taxon>Pelobatidae</taxon>
        <taxon>Pelobates</taxon>
    </lineage>
</organism>
<sequence length="143" mass="15937">MAEQTDAASGSLRPSTPGLPTAADLVSLAEIHSLLQEFHHDIKKSTKGLNHSLIKEMLELSARTNCMVGQLHKIMAHHNNLADQHQELLSGFKRLKLKLTDLEDRSLHNVLWIRGILEDSTYRLSKSSKQPKVTPCDHKGACL</sequence>